<dbReference type="EMBL" id="KQ247679">
    <property type="protein sequence ID" value="KNC72038.1"/>
    <property type="molecule type" value="Genomic_DNA"/>
</dbReference>
<evidence type="ECO:0000313" key="2">
    <source>
        <dbReference type="Proteomes" id="UP000054560"/>
    </source>
</evidence>
<sequence length="78" mass="8947">HTEETVAQIESRVKKQGFNWVTDRDVGLQLIQKYRHTQKQAQPDQDHVWIKPDSVIKLDKIGSGKFGDVYRGVTLVEG</sequence>
<name>A0A0L0F7B3_9EUKA</name>
<organism evidence="1 2">
    <name type="scientific">Sphaeroforma arctica JP610</name>
    <dbReference type="NCBI Taxonomy" id="667725"/>
    <lineage>
        <taxon>Eukaryota</taxon>
        <taxon>Ichthyosporea</taxon>
        <taxon>Ichthyophonida</taxon>
        <taxon>Sphaeroforma</taxon>
    </lineage>
</organism>
<dbReference type="RefSeq" id="XP_014145940.1">
    <property type="nucleotide sequence ID" value="XM_014290465.1"/>
</dbReference>
<gene>
    <name evidence="1" type="ORF">SARC_15413</name>
</gene>
<dbReference type="Proteomes" id="UP000054560">
    <property type="component" value="Unassembled WGS sequence"/>
</dbReference>
<dbReference type="GeneID" id="25915917"/>
<feature type="non-terminal residue" evidence="1">
    <location>
        <position position="1"/>
    </location>
</feature>
<reference evidence="1 2" key="1">
    <citation type="submission" date="2011-02" db="EMBL/GenBank/DDBJ databases">
        <title>The Genome Sequence of Sphaeroforma arctica JP610.</title>
        <authorList>
            <consortium name="The Broad Institute Genome Sequencing Platform"/>
            <person name="Russ C."/>
            <person name="Cuomo C."/>
            <person name="Young S.K."/>
            <person name="Zeng Q."/>
            <person name="Gargeya S."/>
            <person name="Alvarado L."/>
            <person name="Berlin A."/>
            <person name="Chapman S.B."/>
            <person name="Chen Z."/>
            <person name="Freedman E."/>
            <person name="Gellesch M."/>
            <person name="Goldberg J."/>
            <person name="Griggs A."/>
            <person name="Gujja S."/>
            <person name="Heilman E."/>
            <person name="Heiman D."/>
            <person name="Howarth C."/>
            <person name="Mehta T."/>
            <person name="Neiman D."/>
            <person name="Pearson M."/>
            <person name="Roberts A."/>
            <person name="Saif S."/>
            <person name="Shea T."/>
            <person name="Shenoy N."/>
            <person name="Sisk P."/>
            <person name="Stolte C."/>
            <person name="Sykes S."/>
            <person name="White J."/>
            <person name="Yandava C."/>
            <person name="Burger G."/>
            <person name="Gray M.W."/>
            <person name="Holland P.W.H."/>
            <person name="King N."/>
            <person name="Lang F.B.F."/>
            <person name="Roger A.J."/>
            <person name="Ruiz-Trillo I."/>
            <person name="Haas B."/>
            <person name="Nusbaum C."/>
            <person name="Birren B."/>
        </authorList>
    </citation>
    <scope>NUCLEOTIDE SEQUENCE [LARGE SCALE GENOMIC DNA]</scope>
    <source>
        <strain evidence="1 2">JP610</strain>
    </source>
</reference>
<proteinExistence type="predicted"/>
<protein>
    <recommendedName>
        <fullName evidence="3">Protein kinase domain-containing protein</fullName>
    </recommendedName>
</protein>
<evidence type="ECO:0000313" key="1">
    <source>
        <dbReference type="EMBL" id="KNC72038.1"/>
    </source>
</evidence>
<dbReference type="Gene3D" id="3.30.200.20">
    <property type="entry name" value="Phosphorylase Kinase, domain 1"/>
    <property type="match status" value="1"/>
</dbReference>
<accession>A0A0L0F7B3</accession>
<evidence type="ECO:0008006" key="3">
    <source>
        <dbReference type="Google" id="ProtNLM"/>
    </source>
</evidence>
<keyword evidence="2" id="KW-1185">Reference proteome</keyword>
<dbReference type="AlphaFoldDB" id="A0A0L0F7B3"/>
<feature type="non-terminal residue" evidence="1">
    <location>
        <position position="78"/>
    </location>
</feature>